<dbReference type="PROSITE" id="PS50112">
    <property type="entry name" value="PAS"/>
    <property type="match status" value="1"/>
</dbReference>
<dbReference type="CDD" id="cd00130">
    <property type="entry name" value="PAS"/>
    <property type="match status" value="2"/>
</dbReference>
<dbReference type="CDD" id="cd06170">
    <property type="entry name" value="LuxR_C_like"/>
    <property type="match status" value="1"/>
</dbReference>
<dbReference type="InterPro" id="IPR000792">
    <property type="entry name" value="Tscrpt_reg_LuxR_C"/>
</dbReference>
<dbReference type="SUPFAM" id="SSF55785">
    <property type="entry name" value="PYP-like sensor domain (PAS domain)"/>
    <property type="match status" value="3"/>
</dbReference>
<name>A0ABZ3CVV6_9GAMM</name>
<protein>
    <submittedName>
        <fullName evidence="4">PAS domain-containing protein</fullName>
    </submittedName>
</protein>
<dbReference type="Proteomes" id="UP001453229">
    <property type="component" value="Chromosome"/>
</dbReference>
<dbReference type="PANTHER" id="PTHR43214:SF38">
    <property type="entry name" value="NITRATE_NITRITE RESPONSE REGULATOR PROTEIN NARL"/>
    <property type="match status" value="1"/>
</dbReference>
<dbReference type="InterPro" id="IPR000014">
    <property type="entry name" value="PAS"/>
</dbReference>
<organism evidence="4 5">
    <name type="scientific">Salinicola lusitanus</name>
    <dbReference type="NCBI Taxonomy" id="1949085"/>
    <lineage>
        <taxon>Bacteria</taxon>
        <taxon>Pseudomonadati</taxon>
        <taxon>Pseudomonadota</taxon>
        <taxon>Gammaproteobacteria</taxon>
        <taxon>Oceanospirillales</taxon>
        <taxon>Halomonadaceae</taxon>
        <taxon>Salinicola</taxon>
    </lineage>
</organism>
<accession>A0ABZ3CVV6</accession>
<dbReference type="InterPro" id="IPR016032">
    <property type="entry name" value="Sig_transdc_resp-reg_C-effctor"/>
</dbReference>
<dbReference type="InterPro" id="IPR039420">
    <property type="entry name" value="WalR-like"/>
</dbReference>
<dbReference type="RefSeq" id="WP_342595730.1">
    <property type="nucleotide sequence ID" value="NZ_CP151919.1"/>
</dbReference>
<evidence type="ECO:0000259" key="2">
    <source>
        <dbReference type="PROSITE" id="PS50043"/>
    </source>
</evidence>
<feature type="domain" description="PAS" evidence="3">
    <location>
        <begin position="11"/>
        <end position="89"/>
    </location>
</feature>
<proteinExistence type="predicted"/>
<sequence length="493" mass="54743">MSEPKDDPGVIQSPLHQLIADLSDGIVLLDPDGRLRWANPAALKMHGAESIEELGPDVDAYRRRFELYYRNHHEVGEGRSPMERLLEGEAFEDVILEVRPADPELPVRHHRVRGRTLSREGRPDALALIIEDITELTSAEERFERSFNANPAPALICRLDSQRFIRANQGFLDMAELAAEEILGRSIYEFDVFAHSPQRESAIQRLCAGRSIPQTEAVLQLGRQDNASKSVIVAGQPIDVENAPCMLLTFTDLEPARQAQHALRQSEALFATVFQMSPVPTALVSADSLTLIEANAAFERDLVRRANASDPPGLEDYSLFTPQTRKQLLKALGESGHVEGMEVQGVDDVHAPTIYVLAAEAVEINRRACLLLTLVDISERKRYENQLSDAIEAVMKDASWFTRTLVEKLANVRDAGTDVSGTQQTALADLSARERDVLGLICAGLSDKRIATRLDLAHSTVRNYVASLYQKLGVHSRGEAIVWARQRGFQGEY</sequence>
<dbReference type="PROSITE" id="PS50043">
    <property type="entry name" value="HTH_LUXR_2"/>
    <property type="match status" value="1"/>
</dbReference>
<dbReference type="SUPFAM" id="SSF46894">
    <property type="entry name" value="C-terminal effector domain of the bipartite response regulators"/>
    <property type="match status" value="1"/>
</dbReference>
<dbReference type="Pfam" id="PF13188">
    <property type="entry name" value="PAS_8"/>
    <property type="match status" value="1"/>
</dbReference>
<dbReference type="Gene3D" id="1.10.10.10">
    <property type="entry name" value="Winged helix-like DNA-binding domain superfamily/Winged helix DNA-binding domain"/>
    <property type="match status" value="1"/>
</dbReference>
<feature type="domain" description="HTH luxR-type" evidence="2">
    <location>
        <begin position="423"/>
        <end position="488"/>
    </location>
</feature>
<reference evidence="4 5" key="1">
    <citation type="submission" date="2024-04" db="EMBL/GenBank/DDBJ databases">
        <title>Salinicola lusitanus LLJ914,a marine bacterium isolated from the Okinawa Trough.</title>
        <authorList>
            <person name="Li J."/>
        </authorList>
    </citation>
    <scope>NUCLEOTIDE SEQUENCE [LARGE SCALE GENOMIC DNA]</scope>
    <source>
        <strain evidence="4 5">LLJ914</strain>
    </source>
</reference>
<dbReference type="InterPro" id="IPR035965">
    <property type="entry name" value="PAS-like_dom_sf"/>
</dbReference>
<dbReference type="EMBL" id="CP151919">
    <property type="protein sequence ID" value="XAD55328.1"/>
    <property type="molecule type" value="Genomic_DNA"/>
</dbReference>
<dbReference type="PRINTS" id="PR00038">
    <property type="entry name" value="HTHLUXR"/>
</dbReference>
<dbReference type="SMART" id="SM00091">
    <property type="entry name" value="PAS"/>
    <property type="match status" value="2"/>
</dbReference>
<dbReference type="SMART" id="SM00421">
    <property type="entry name" value="HTH_LUXR"/>
    <property type="match status" value="1"/>
</dbReference>
<keyword evidence="1" id="KW-0238">DNA-binding</keyword>
<evidence type="ECO:0000256" key="1">
    <source>
        <dbReference type="ARBA" id="ARBA00023125"/>
    </source>
</evidence>
<dbReference type="Pfam" id="PF08448">
    <property type="entry name" value="PAS_4"/>
    <property type="match status" value="1"/>
</dbReference>
<dbReference type="InterPro" id="IPR036388">
    <property type="entry name" value="WH-like_DNA-bd_sf"/>
</dbReference>
<keyword evidence="5" id="KW-1185">Reference proteome</keyword>
<evidence type="ECO:0000259" key="3">
    <source>
        <dbReference type="PROSITE" id="PS50112"/>
    </source>
</evidence>
<evidence type="ECO:0000313" key="4">
    <source>
        <dbReference type="EMBL" id="XAD55328.1"/>
    </source>
</evidence>
<dbReference type="PANTHER" id="PTHR43214">
    <property type="entry name" value="TWO-COMPONENT RESPONSE REGULATOR"/>
    <property type="match status" value="1"/>
</dbReference>
<dbReference type="Gene3D" id="3.30.450.20">
    <property type="entry name" value="PAS domain"/>
    <property type="match status" value="3"/>
</dbReference>
<dbReference type="InterPro" id="IPR013656">
    <property type="entry name" value="PAS_4"/>
</dbReference>
<dbReference type="Pfam" id="PF00196">
    <property type="entry name" value="GerE"/>
    <property type="match status" value="1"/>
</dbReference>
<gene>
    <name evidence="4" type="ORF">AAGT95_04980</name>
</gene>
<evidence type="ECO:0000313" key="5">
    <source>
        <dbReference type="Proteomes" id="UP001453229"/>
    </source>
</evidence>